<organism evidence="1 2">
    <name type="scientific">Apostasia shenzhenica</name>
    <dbReference type="NCBI Taxonomy" id="1088818"/>
    <lineage>
        <taxon>Eukaryota</taxon>
        <taxon>Viridiplantae</taxon>
        <taxon>Streptophyta</taxon>
        <taxon>Embryophyta</taxon>
        <taxon>Tracheophyta</taxon>
        <taxon>Spermatophyta</taxon>
        <taxon>Magnoliopsida</taxon>
        <taxon>Liliopsida</taxon>
        <taxon>Asparagales</taxon>
        <taxon>Orchidaceae</taxon>
        <taxon>Apostasioideae</taxon>
        <taxon>Apostasia</taxon>
    </lineage>
</organism>
<gene>
    <name evidence="1" type="ORF">AXF42_Ash010297</name>
</gene>
<evidence type="ECO:0000313" key="2">
    <source>
        <dbReference type="Proteomes" id="UP000236161"/>
    </source>
</evidence>
<accession>A0A2I0BDN1</accession>
<reference evidence="1 2" key="1">
    <citation type="journal article" date="2017" name="Nature">
        <title>The Apostasia genome and the evolution of orchids.</title>
        <authorList>
            <person name="Zhang G.Q."/>
            <person name="Liu K.W."/>
            <person name="Li Z."/>
            <person name="Lohaus R."/>
            <person name="Hsiao Y.Y."/>
            <person name="Niu S.C."/>
            <person name="Wang J.Y."/>
            <person name="Lin Y.C."/>
            <person name="Xu Q."/>
            <person name="Chen L.J."/>
            <person name="Yoshida K."/>
            <person name="Fujiwara S."/>
            <person name="Wang Z.W."/>
            <person name="Zhang Y.Q."/>
            <person name="Mitsuda N."/>
            <person name="Wang M."/>
            <person name="Liu G.H."/>
            <person name="Pecoraro L."/>
            <person name="Huang H.X."/>
            <person name="Xiao X.J."/>
            <person name="Lin M."/>
            <person name="Wu X.Y."/>
            <person name="Wu W.L."/>
            <person name="Chen Y.Y."/>
            <person name="Chang S.B."/>
            <person name="Sakamoto S."/>
            <person name="Ohme-Takagi M."/>
            <person name="Yagi M."/>
            <person name="Zeng S.J."/>
            <person name="Shen C.Y."/>
            <person name="Yeh C.M."/>
            <person name="Luo Y.B."/>
            <person name="Tsai W.C."/>
            <person name="Van de Peer Y."/>
            <person name="Liu Z.J."/>
        </authorList>
    </citation>
    <scope>NUCLEOTIDE SEQUENCE [LARGE SCALE GENOMIC DNA]</scope>
    <source>
        <strain evidence="2">cv. Shenzhen</strain>
        <tissue evidence="1">Stem</tissue>
    </source>
</reference>
<protein>
    <submittedName>
        <fullName evidence="1">Uncharacterized protein</fullName>
    </submittedName>
</protein>
<dbReference type="EMBL" id="KZ451888">
    <property type="protein sequence ID" value="PKA65888.1"/>
    <property type="molecule type" value="Genomic_DNA"/>
</dbReference>
<keyword evidence="2" id="KW-1185">Reference proteome</keyword>
<proteinExistence type="predicted"/>
<name>A0A2I0BDN1_9ASPA</name>
<sequence length="129" mass="15183">MAALKPLEHKRRVKRYFNRKVNPRTFVQGDLVLKRRLLAGSNLGVPKLEPNWEGPYILREVAGLNAYFLITFEGIQLPRTWSRDGLKKFYAKSLAAIHPYTPYTRFVCTDLFENLFTQIQSNEFWDIVY</sequence>
<evidence type="ECO:0000313" key="1">
    <source>
        <dbReference type="EMBL" id="PKA65888.1"/>
    </source>
</evidence>
<dbReference type="Proteomes" id="UP000236161">
    <property type="component" value="Unassembled WGS sequence"/>
</dbReference>
<dbReference type="AlphaFoldDB" id="A0A2I0BDN1"/>